<keyword evidence="2 7" id="KW-0812">Transmembrane</keyword>
<dbReference type="GO" id="GO:0016020">
    <property type="term" value="C:membrane"/>
    <property type="evidence" value="ECO:0007669"/>
    <property type="project" value="UniProtKB-SubCell"/>
</dbReference>
<proteinExistence type="predicted"/>
<accession>A0A6M2FC53</accession>
<feature type="chain" id="PRO_5026659683" description="DEX1 C-terminal domain-containing protein" evidence="8">
    <location>
        <begin position="23"/>
        <end position="866"/>
    </location>
</feature>
<keyword evidence="3 8" id="KW-0732">Signal</keyword>
<dbReference type="SUPFAM" id="SSF69318">
    <property type="entry name" value="Integrin alpha N-terminal domain"/>
    <property type="match status" value="1"/>
</dbReference>
<feature type="domain" description="DEX1 C-terminal" evidence="9">
    <location>
        <begin position="720"/>
        <end position="824"/>
    </location>
</feature>
<dbReference type="EMBL" id="GILB01013156">
    <property type="protein sequence ID" value="NUU93489.1"/>
    <property type="molecule type" value="Transcribed_RNA"/>
</dbReference>
<dbReference type="InterPro" id="IPR013517">
    <property type="entry name" value="FG-GAP"/>
</dbReference>
<feature type="compositionally biased region" description="Basic and acidic residues" evidence="6">
    <location>
        <begin position="314"/>
        <end position="324"/>
    </location>
</feature>
<dbReference type="PANTHER" id="PTHR21419">
    <property type="match status" value="1"/>
</dbReference>
<dbReference type="Pfam" id="PF13517">
    <property type="entry name" value="FG-GAP_3"/>
    <property type="match status" value="1"/>
</dbReference>
<evidence type="ECO:0000256" key="8">
    <source>
        <dbReference type="SAM" id="SignalP"/>
    </source>
</evidence>
<name>A0A6M2FC53_9ROSI</name>
<dbReference type="InterPro" id="IPR045232">
    <property type="entry name" value="FAM234"/>
</dbReference>
<evidence type="ECO:0000313" key="10">
    <source>
        <dbReference type="EMBL" id="NUU93489.1"/>
    </source>
</evidence>
<reference evidence="10" key="1">
    <citation type="submission" date="2020-03" db="EMBL/GenBank/DDBJ databases">
        <authorList>
            <person name="Zhang R."/>
        </authorList>
    </citation>
    <scope>NUCLEOTIDE SEQUENCE</scope>
</reference>
<comment type="subcellular location">
    <subcellularLocation>
        <location evidence="1">Membrane</location>
        <topology evidence="1">Single-pass membrane protein</topology>
    </subcellularLocation>
</comment>
<dbReference type="InterPro" id="IPR028994">
    <property type="entry name" value="Integrin_alpha_N"/>
</dbReference>
<sequence>MKPPAIRAFLICFLLFTTSIHGDESKKNKFRDREATDDALGYPDINEDALLNTRCPRNLELRWQTEVSSSVYATPLIADINSDGKLDVVVPSFVHYLEALEGSDGDKIPGWPAFHQSTVHASPLLYDIDKDGVREIALATYNGEVLFFRVSGYMMTDKLEVPRRRVKKNWYVGLDPDPVDHSHPDVHDDQLVLEATANKSQSHTTGNTHQNTPETNSSISTSTENSHPANASIETGKEMSENQTKTIIKLSSQVDNSSVGAGSNGTDNAQNGTNKTQNGTITVEKETNNAENGTNTGRRLLEDDNSKGSQEGGSESKENDHENAHAATVENDEALEADADSSFELFRESDELADEYSYDYDDYVDESMWGDEEWKERKHERLEDYVNIDSHILCTPVIADIDNDGVTEMIVAVSYFFDHEYYDNPEHLKELGDIDVGKYVASSIVVFNLDTKQVKWTRELDLSTSTAKFRAYIYSSPSVVDLDGDGNLDILVGTSFGLFYVLDHHGNIRENFPLEMAEIQGAVVAADINDDGKIELVTTDVHGNVAAWTSQGKEIWEKHLKSLVSQGPTIGDVDGDGHTDVVVPTLSGNIYVLSGKDGSIVRPYPYRTHGRVMNQVLLLDLSKRGEKNKGLTLVTTSFDGYLYLIDGPTSCADVVDIGETSYSMVLADNVDGGDDLDLIVSTMNGNVFCFSTPVPHHPLKAWRSTNQGRNNVANRYNREGVYIKPSSRNFRDEEGKSFWVEFEIVDKYRIPSGSQAPYNVTTTLLVPGNYQGERRIKQNQIFDRPGKYRIKLPTVGVRTTGTVLVEMVDKNGLYFSDDFSLTFHMHYYKLLKWLLVLPMLGMFCVLVILRPQEAMPLPSFSRNTDL</sequence>
<feature type="compositionally biased region" description="Polar residues" evidence="6">
    <location>
        <begin position="241"/>
        <end position="281"/>
    </location>
</feature>
<evidence type="ECO:0000256" key="4">
    <source>
        <dbReference type="ARBA" id="ARBA00022989"/>
    </source>
</evidence>
<feature type="compositionally biased region" description="Polar residues" evidence="6">
    <location>
        <begin position="199"/>
        <end position="210"/>
    </location>
</feature>
<organism evidence="10">
    <name type="scientific">Populus davidiana</name>
    <dbReference type="NCBI Taxonomy" id="266767"/>
    <lineage>
        <taxon>Eukaryota</taxon>
        <taxon>Viridiplantae</taxon>
        <taxon>Streptophyta</taxon>
        <taxon>Embryophyta</taxon>
        <taxon>Tracheophyta</taxon>
        <taxon>Spermatophyta</taxon>
        <taxon>Magnoliopsida</taxon>
        <taxon>eudicotyledons</taxon>
        <taxon>Gunneridae</taxon>
        <taxon>Pentapetalae</taxon>
        <taxon>rosids</taxon>
        <taxon>fabids</taxon>
        <taxon>Malpighiales</taxon>
        <taxon>Salicaceae</taxon>
        <taxon>Saliceae</taxon>
        <taxon>Populus</taxon>
    </lineage>
</organism>
<dbReference type="Gene3D" id="2.130.10.10">
    <property type="entry name" value="YVTN repeat-like/Quinoprotein amine dehydrogenase"/>
    <property type="match status" value="1"/>
</dbReference>
<evidence type="ECO:0000256" key="1">
    <source>
        <dbReference type="ARBA" id="ARBA00004167"/>
    </source>
</evidence>
<dbReference type="AlphaFoldDB" id="A0A6M2FC53"/>
<dbReference type="Pfam" id="PF23722">
    <property type="entry name" value="Beta-sand_DEX1"/>
    <property type="match status" value="1"/>
</dbReference>
<evidence type="ECO:0000256" key="2">
    <source>
        <dbReference type="ARBA" id="ARBA00022692"/>
    </source>
</evidence>
<dbReference type="InterPro" id="IPR056376">
    <property type="entry name" value="DEX1_C"/>
</dbReference>
<evidence type="ECO:0000256" key="6">
    <source>
        <dbReference type="SAM" id="MobiDB-lite"/>
    </source>
</evidence>
<protein>
    <recommendedName>
        <fullName evidence="9">DEX1 C-terminal domain-containing protein</fullName>
    </recommendedName>
</protein>
<evidence type="ECO:0000256" key="3">
    <source>
        <dbReference type="ARBA" id="ARBA00022729"/>
    </source>
</evidence>
<evidence type="ECO:0000256" key="7">
    <source>
        <dbReference type="SAM" id="Phobius"/>
    </source>
</evidence>
<feature type="transmembrane region" description="Helical" evidence="7">
    <location>
        <begin position="830"/>
        <end position="849"/>
    </location>
</feature>
<dbReference type="InterPro" id="IPR015943">
    <property type="entry name" value="WD40/YVTN_repeat-like_dom_sf"/>
</dbReference>
<feature type="signal peptide" evidence="8">
    <location>
        <begin position="1"/>
        <end position="22"/>
    </location>
</feature>
<keyword evidence="5 7" id="KW-0472">Membrane</keyword>
<feature type="region of interest" description="Disordered" evidence="6">
    <location>
        <begin position="199"/>
        <end position="336"/>
    </location>
</feature>
<evidence type="ECO:0000256" key="5">
    <source>
        <dbReference type="ARBA" id="ARBA00023136"/>
    </source>
</evidence>
<feature type="compositionally biased region" description="Low complexity" evidence="6">
    <location>
        <begin position="211"/>
        <end position="226"/>
    </location>
</feature>
<keyword evidence="4 7" id="KW-1133">Transmembrane helix</keyword>
<dbReference type="PANTHER" id="PTHR21419:SF23">
    <property type="entry name" value="PROTEIN DEFECTIVE IN EXINE FORMATION 1"/>
    <property type="match status" value="1"/>
</dbReference>
<evidence type="ECO:0000259" key="9">
    <source>
        <dbReference type="Pfam" id="PF23722"/>
    </source>
</evidence>